<sequence length="845" mass="95251">MEISSKNCSEQRSFEIQEIHIKDFPKTTNSSMGKDREEDDAKCVPYDLFLSSTSIDSIQGKVFDGKTGVILLEPEAVRNRYETDHAVANCRVIELSHSDSKMALRQQFGQMSEYSNSNLQSKPADYENMNILRKLPPDTVVIRQEKRRNKENSDYKELTETNSSGSNSTSSCAGAKAKRISRVVRNKTREAIEVRRNPMRVSKKNINKDFSRPKQRLLANKKREICYESGKCTRSSATPYMNTRSVTRKMYTVGATYQAPTKRDEAEAGLAVEYLGRYFTSLDRLSYCEIIDEPEIEVVAVDPHRDRRFSSIEKKPKGKTKLKSKRPLNDKDAWSTYLSMKNKSFETCMHGSLHCVLGYCSQIMTPTCRQAVEEKTTRLTTSAASTSSSVKESAKEMTNFKDNATCSSESVSKFTGEAKLLEAYAIAMAQSAQNKSIVNNSSKPSSTFTSSSATYVPEVQRLIVENDAKSICSTYESDKCMSRKMIQMDLKRILRGSPNNSLILLRSSAERAKGSGENYTVAAKDVVNSVKLEDASIGDETLMEMSSIYKKLMFADADPTLSREEPRHNLYSLKRHVTNSREYSTKVFMNNQLENKKIVQVIKENNENRSVDEMKSREFDVPTTSSGKTRAWCTTETSEIAKILSEYNRGASKKSAIQNPICCSRANLMNSSIKSLPQNLWNQTDPPTTEGNRSFVTNVGAALDFSQGKWKFHATPEKTKDTQVTSTQVGTAWNDSSLENRQVFLKDLKQMNLSAADYAREKPIESRKDTTEQREIIMVDAKSKECSKGEIKSSKTESLQELLENTALLYCAANGVHQDNLSNYIDTLDNTQSIQWLENWNNSIV</sequence>
<comment type="caution">
    <text evidence="2">The sequence shown here is derived from an EMBL/GenBank/DDBJ whole genome shotgun (WGS) entry which is preliminary data.</text>
</comment>
<reference evidence="2" key="2">
    <citation type="submission" date="2018-07" db="EMBL/GenBank/DDBJ databases">
        <authorList>
            <person name="Mckenzie S.K."/>
            <person name="Kronauer D.J.C."/>
        </authorList>
    </citation>
    <scope>NUCLEOTIDE SEQUENCE</scope>
    <source>
        <strain evidence="2">Clonal line C1</strain>
    </source>
</reference>
<dbReference type="AlphaFoldDB" id="A0A3L8DVB9"/>
<dbReference type="Proteomes" id="UP000279307">
    <property type="component" value="Chromosome 4"/>
</dbReference>
<reference evidence="2" key="1">
    <citation type="journal article" date="2018" name="Genome Res.">
        <title>The genomic architecture and molecular evolution of ant odorant receptors.</title>
        <authorList>
            <person name="McKenzie S.K."/>
            <person name="Kronauer D.J.C."/>
        </authorList>
    </citation>
    <scope>NUCLEOTIDE SEQUENCE [LARGE SCALE GENOMIC DNA]</scope>
    <source>
        <strain evidence="2">Clonal line C1</strain>
    </source>
</reference>
<name>A0A3L8DVB9_OOCBI</name>
<feature type="region of interest" description="Disordered" evidence="1">
    <location>
        <begin position="144"/>
        <end position="180"/>
    </location>
</feature>
<organism evidence="2">
    <name type="scientific">Ooceraea biroi</name>
    <name type="common">Clonal raider ant</name>
    <name type="synonym">Cerapachys biroi</name>
    <dbReference type="NCBI Taxonomy" id="2015173"/>
    <lineage>
        <taxon>Eukaryota</taxon>
        <taxon>Metazoa</taxon>
        <taxon>Ecdysozoa</taxon>
        <taxon>Arthropoda</taxon>
        <taxon>Hexapoda</taxon>
        <taxon>Insecta</taxon>
        <taxon>Pterygota</taxon>
        <taxon>Neoptera</taxon>
        <taxon>Endopterygota</taxon>
        <taxon>Hymenoptera</taxon>
        <taxon>Apocrita</taxon>
        <taxon>Aculeata</taxon>
        <taxon>Formicoidea</taxon>
        <taxon>Formicidae</taxon>
        <taxon>Dorylinae</taxon>
        <taxon>Ooceraea</taxon>
    </lineage>
</organism>
<proteinExistence type="predicted"/>
<feature type="compositionally biased region" description="Basic and acidic residues" evidence="1">
    <location>
        <begin position="148"/>
        <end position="159"/>
    </location>
</feature>
<dbReference type="OrthoDB" id="6784122at2759"/>
<evidence type="ECO:0000256" key="1">
    <source>
        <dbReference type="SAM" id="MobiDB-lite"/>
    </source>
</evidence>
<gene>
    <name evidence="2" type="ORF">DMN91_004477</name>
</gene>
<accession>A0A3L8DVB9</accession>
<protein>
    <submittedName>
        <fullName evidence="2">Uncharacterized protein</fullName>
    </submittedName>
</protein>
<evidence type="ECO:0000313" key="2">
    <source>
        <dbReference type="EMBL" id="RLU24266.1"/>
    </source>
</evidence>
<feature type="compositionally biased region" description="Low complexity" evidence="1">
    <location>
        <begin position="161"/>
        <end position="171"/>
    </location>
</feature>
<dbReference type="EMBL" id="QOIP01000004">
    <property type="protein sequence ID" value="RLU24266.1"/>
    <property type="molecule type" value="Genomic_DNA"/>
</dbReference>